<protein>
    <submittedName>
        <fullName evidence="1">Uncharacterized protein</fullName>
    </submittedName>
</protein>
<dbReference type="GeneTree" id="ENSGT00970000194355"/>
<dbReference type="Ensembl" id="ENSPFOT00000028278.1">
    <property type="protein sequence ID" value="ENSPFOP00000027862.1"/>
    <property type="gene ID" value="ENSPFOG00000021962.1"/>
</dbReference>
<sequence length="207" mass="23963">WRFNTSLLSDSKFYKFITDAIEDFIAINDSDSEPISRALLWESLKAYLRGQIISYSAHVRKLRRSSIQKLTSELELVDQQLATIPSDSLSKRRLVLQTELDLIITNEAERLLLHSRARYYEYGDKPSRLLAHLLRRQAASRLIPRIKDGLGALQEDSQVINSVFSSFYESQYKIELPPDLTDMHTFLDELQFPPLNSELIDHLVQPL</sequence>
<name>A0A096M8X1_POEFO</name>
<dbReference type="OMA" id="RARYYEY"/>
<reference evidence="1" key="2">
    <citation type="submission" date="2025-08" db="UniProtKB">
        <authorList>
            <consortium name="Ensembl"/>
        </authorList>
    </citation>
    <scope>IDENTIFICATION</scope>
</reference>
<dbReference type="Proteomes" id="UP000028760">
    <property type="component" value="Unassembled WGS sequence"/>
</dbReference>
<dbReference type="STRING" id="48698.ENSPFOP00000027862"/>
<evidence type="ECO:0000313" key="2">
    <source>
        <dbReference type="Proteomes" id="UP000028760"/>
    </source>
</evidence>
<dbReference type="EMBL" id="AYCK01020199">
    <property type="status" value="NOT_ANNOTATED_CDS"/>
    <property type="molecule type" value="Genomic_DNA"/>
</dbReference>
<dbReference type="AlphaFoldDB" id="A0A096M8X1"/>
<proteinExistence type="predicted"/>
<reference evidence="1" key="3">
    <citation type="submission" date="2025-09" db="UniProtKB">
        <authorList>
            <consortium name="Ensembl"/>
        </authorList>
    </citation>
    <scope>IDENTIFICATION</scope>
</reference>
<keyword evidence="2" id="KW-1185">Reference proteome</keyword>
<accession>A0A096M8X1</accession>
<organism evidence="1 2">
    <name type="scientific">Poecilia formosa</name>
    <name type="common">Amazon molly</name>
    <name type="synonym">Limia formosa</name>
    <dbReference type="NCBI Taxonomy" id="48698"/>
    <lineage>
        <taxon>Eukaryota</taxon>
        <taxon>Metazoa</taxon>
        <taxon>Chordata</taxon>
        <taxon>Craniata</taxon>
        <taxon>Vertebrata</taxon>
        <taxon>Euteleostomi</taxon>
        <taxon>Actinopterygii</taxon>
        <taxon>Neopterygii</taxon>
        <taxon>Teleostei</taxon>
        <taxon>Neoteleostei</taxon>
        <taxon>Acanthomorphata</taxon>
        <taxon>Ovalentaria</taxon>
        <taxon>Atherinomorphae</taxon>
        <taxon>Cyprinodontiformes</taxon>
        <taxon>Poeciliidae</taxon>
        <taxon>Poeciliinae</taxon>
        <taxon>Poecilia</taxon>
    </lineage>
</organism>
<reference evidence="2" key="1">
    <citation type="submission" date="2013-10" db="EMBL/GenBank/DDBJ databases">
        <authorList>
            <person name="Schartl M."/>
            <person name="Warren W."/>
        </authorList>
    </citation>
    <scope>NUCLEOTIDE SEQUENCE [LARGE SCALE GENOMIC DNA]</scope>
    <source>
        <strain evidence="2">female</strain>
    </source>
</reference>
<evidence type="ECO:0000313" key="1">
    <source>
        <dbReference type="Ensembl" id="ENSPFOP00000027862.1"/>
    </source>
</evidence>